<dbReference type="EnsemblPlants" id="HORVU.MOREX.r3.6HG0612870.1">
    <property type="protein sequence ID" value="HORVU.MOREX.r3.6HG0612870.1.CDS1"/>
    <property type="gene ID" value="HORVU.MOREX.r3.6HG0612870"/>
</dbReference>
<dbReference type="SUPFAM" id="SSF56672">
    <property type="entry name" value="DNA/RNA polymerases"/>
    <property type="match status" value="1"/>
</dbReference>
<organism evidence="2 3">
    <name type="scientific">Hordeum vulgare subsp. vulgare</name>
    <name type="common">Domesticated barley</name>
    <dbReference type="NCBI Taxonomy" id="112509"/>
    <lineage>
        <taxon>Eukaryota</taxon>
        <taxon>Viridiplantae</taxon>
        <taxon>Streptophyta</taxon>
        <taxon>Embryophyta</taxon>
        <taxon>Tracheophyta</taxon>
        <taxon>Spermatophyta</taxon>
        <taxon>Magnoliopsida</taxon>
        <taxon>Liliopsida</taxon>
        <taxon>Poales</taxon>
        <taxon>Poaceae</taxon>
        <taxon>BOP clade</taxon>
        <taxon>Pooideae</taxon>
        <taxon>Triticodae</taxon>
        <taxon>Triticeae</taxon>
        <taxon>Hordeinae</taxon>
        <taxon>Hordeum</taxon>
    </lineage>
</organism>
<dbReference type="PROSITE" id="PS50878">
    <property type="entry name" value="RT_POL"/>
    <property type="match status" value="1"/>
</dbReference>
<reference evidence="3" key="1">
    <citation type="journal article" date="2012" name="Nature">
        <title>A physical, genetic and functional sequence assembly of the barley genome.</title>
        <authorList>
            <consortium name="The International Barley Genome Sequencing Consortium"/>
            <person name="Mayer K.F."/>
            <person name="Waugh R."/>
            <person name="Brown J.W."/>
            <person name="Schulman A."/>
            <person name="Langridge P."/>
            <person name="Platzer M."/>
            <person name="Fincher G.B."/>
            <person name="Muehlbauer G.J."/>
            <person name="Sato K."/>
            <person name="Close T.J."/>
            <person name="Wise R.P."/>
            <person name="Stein N."/>
        </authorList>
    </citation>
    <scope>NUCLEOTIDE SEQUENCE [LARGE SCALE GENOMIC DNA]</scope>
    <source>
        <strain evidence="3">cv. Morex</strain>
    </source>
</reference>
<reference evidence="2" key="2">
    <citation type="submission" date="2020-10" db="EMBL/GenBank/DDBJ databases">
        <authorList>
            <person name="Scholz U."/>
            <person name="Mascher M."/>
            <person name="Fiebig A."/>
        </authorList>
    </citation>
    <scope>NUCLEOTIDE SEQUENCE [LARGE SCALE GENOMIC DNA]</scope>
    <source>
        <strain evidence="2">cv. Morex</strain>
    </source>
</reference>
<dbReference type="Pfam" id="PF00078">
    <property type="entry name" value="RVT_1"/>
    <property type="match status" value="1"/>
</dbReference>
<name>A0A8I6YX80_HORVV</name>
<dbReference type="PANTHER" id="PTHR31635">
    <property type="entry name" value="REVERSE TRANSCRIPTASE DOMAIN-CONTAINING PROTEIN-RELATED"/>
    <property type="match status" value="1"/>
</dbReference>
<keyword evidence="3" id="KW-1185">Reference proteome</keyword>
<reference evidence="2" key="3">
    <citation type="submission" date="2022-01" db="UniProtKB">
        <authorList>
            <consortium name="EnsemblPlants"/>
        </authorList>
    </citation>
    <scope>IDENTIFICATION</scope>
    <source>
        <strain evidence="2">subsp. vulgare</strain>
    </source>
</reference>
<dbReference type="Gramene" id="HORVU.MOREX.r3.6HG0612870.1">
    <property type="protein sequence ID" value="HORVU.MOREX.r3.6HG0612870.1.CDS1"/>
    <property type="gene ID" value="HORVU.MOREX.r3.6HG0612870"/>
</dbReference>
<dbReference type="AlphaFoldDB" id="A0A8I6YX80"/>
<dbReference type="SMR" id="A0A8I6YX80"/>
<dbReference type="InterPro" id="IPR043502">
    <property type="entry name" value="DNA/RNA_pol_sf"/>
</dbReference>
<accession>A0A8I6YX80</accession>
<protein>
    <recommendedName>
        <fullName evidence="1">Reverse transcriptase domain-containing protein</fullName>
    </recommendedName>
</protein>
<dbReference type="InterPro" id="IPR000477">
    <property type="entry name" value="RT_dom"/>
</dbReference>
<dbReference type="Proteomes" id="UP000011116">
    <property type="component" value="Chromosome 6H"/>
</dbReference>
<dbReference type="PANTHER" id="PTHR31635:SF196">
    <property type="entry name" value="REVERSE TRANSCRIPTASE DOMAIN-CONTAINING PROTEIN-RELATED"/>
    <property type="match status" value="1"/>
</dbReference>
<proteinExistence type="predicted"/>
<evidence type="ECO:0000313" key="2">
    <source>
        <dbReference type="EnsemblPlants" id="HORVU.MOREX.r3.6HG0612870.1.CDS1"/>
    </source>
</evidence>
<evidence type="ECO:0000259" key="1">
    <source>
        <dbReference type="PROSITE" id="PS50878"/>
    </source>
</evidence>
<sequence>MVESTGFRPRWNSWIKCLLFQSIFSIRINDTTGSYFVGGKGLKQGDPISPLLFNLVADIFSKMLNKASNHNLISGLLTNAIPGGIIILHYADDIILFLEDSYEKAKNFKWILCCFKNLSGMKINFHKSDLITINVDENMANSPPHFSAVT</sequence>
<feature type="domain" description="Reverse transcriptase" evidence="1">
    <location>
        <begin position="1"/>
        <end position="150"/>
    </location>
</feature>
<evidence type="ECO:0000313" key="3">
    <source>
        <dbReference type="Proteomes" id="UP000011116"/>
    </source>
</evidence>